<evidence type="ECO:0000313" key="6">
    <source>
        <dbReference type="Proteomes" id="UP000193228"/>
    </source>
</evidence>
<evidence type="ECO:0000259" key="4">
    <source>
        <dbReference type="Pfam" id="PF14331"/>
    </source>
</evidence>
<dbReference type="InterPro" id="IPR010623">
    <property type="entry name" value="IcmF_C"/>
</dbReference>
<dbReference type="Pfam" id="PF06744">
    <property type="entry name" value="IcmF_C"/>
    <property type="match status" value="1"/>
</dbReference>
<protein>
    <submittedName>
        <fullName evidence="5">Type VI secretion system protein ImpL</fullName>
    </submittedName>
</protein>
<evidence type="ECO:0000313" key="5">
    <source>
        <dbReference type="EMBL" id="SMG61114.1"/>
    </source>
</evidence>
<name>A0A1X7M5T2_9BURK</name>
<proteinExistence type="predicted"/>
<dbReference type="Proteomes" id="UP000193228">
    <property type="component" value="Unassembled WGS sequence"/>
</dbReference>
<dbReference type="EMBL" id="FXAT01000019">
    <property type="protein sequence ID" value="SMG61114.1"/>
    <property type="molecule type" value="Genomic_DNA"/>
</dbReference>
<sequence>MIRIGLRVIVGCLLALTIWWIGPLLLIGTFRPFGWLLMRQVLVGLILFWGFWPLLVRLRGRLFMSSRRVPPLTRAKQADTSDAITLQVKDFDRQLARQWLKRYPGWRARWFGLRNGAHRAELPWLLVLGAAGSGKTTLIRRGNATASTDGDGASTDYTSDTSHTNTCHFWRLDNAIWIDVNGAWLEPGGALSSDASPGWQHLLKALAKLKRRPPIDNLAICVDADWLLHANFEQRKALSDSMRERLADVADHFDQKMAIHVLVTSLDKVPGALPFLNCLDESALEKGIGFSLPLPGTTEMHAVTVDQLRQIMAQLEAHIQQHIQLFSPHSGDARTNVALLEFTEAMSVLRERLLDVMSRCVVGNVASESCVVRGAWLGTSVDLTADRCATFWEGPDEHQEIRRLATLWRTPLAQMKSERGLVSSQAPLTPKARVWRLIRWSLCGSLATCLLVALTWAYLNERNYIDAERAGFAESTRLAEAASAGGSSGTAMIDVLAQMRYARDNIDEEPWLGYFPFFEHRRIENTSKETYRKHLRNTLMPEVYNYVRQTLTTELRSDAGNPYTTLKIYLMLAHPDKRDPDAIIRWMRPRWKQLMGSAYDAEDQTDYEDHLRALFLAKDIPGTPQDNSLVREARERAAKVPTVARVIDRIEDEGLPDSIEPVSLARAGGFGAAASLRLRDGVAQTDPVIPGWYTRAGYFDVFRPKLRGAVRDVMQEESWVLRDQPLSGNTFEQERAVQDLYDATQSQFLQDYIRHWQVFLNNVTVRSYSGLADASQIAASMMEAQSPLAQLMRFAGRETTLAGNFEGGVAGWLDSQRTNVDKSKRAIIGEITGERTNLRSRHEQVVDDYFDPVRRIALQIDQAVASTGGSNPLNRLFDPLYRQLTLVNGAMLAGQILPQYDAFARMRADAALQPEPIRGIMLDLVNGGSSMAVSKSAAMLSRTAAGATRAVCNQGLMTKYPFRRSASAEIGVQNFEALFSPQGELAKNFQDQLATYVDTSRSPWQAMRVDGRTAPLISAEVLRAYEAADHIRTAMLDEQGKLRVSVMIGITDMDPQIAEAQLDVGTTSLHYAHGSVETRRADWAANSSSGQVRVSLFLRSVDGHTANIRFDGPWALFRFFDSGRQSGVSADRRETVHDTSLGAVHVEWQALTTPAPLWSNLLDSFRCPR</sequence>
<dbReference type="NCBIfam" id="TIGR03348">
    <property type="entry name" value="VI_IcmF"/>
    <property type="match status" value="1"/>
</dbReference>
<evidence type="ECO:0000259" key="3">
    <source>
        <dbReference type="Pfam" id="PF06761"/>
    </source>
</evidence>
<dbReference type="InterPro" id="IPR053156">
    <property type="entry name" value="T6SS_TssM-like"/>
</dbReference>
<dbReference type="InterPro" id="IPR025743">
    <property type="entry name" value="TssM1_N"/>
</dbReference>
<dbReference type="Pfam" id="PF14331">
    <property type="entry name" value="IcmF-related_N"/>
    <property type="match status" value="1"/>
</dbReference>
<evidence type="ECO:0000256" key="1">
    <source>
        <dbReference type="SAM" id="Phobius"/>
    </source>
</evidence>
<reference evidence="6" key="1">
    <citation type="submission" date="2017-04" db="EMBL/GenBank/DDBJ databases">
        <authorList>
            <person name="Varghese N."/>
            <person name="Submissions S."/>
        </authorList>
    </citation>
    <scope>NUCLEOTIDE SEQUENCE [LARGE SCALE GENOMIC DNA]</scope>
    <source>
        <strain evidence="6">LMG 29540</strain>
    </source>
</reference>
<feature type="domain" description="Type VI secretion system component TssM1 N-terminal" evidence="4">
    <location>
        <begin position="196"/>
        <end position="377"/>
    </location>
</feature>
<evidence type="ECO:0000259" key="2">
    <source>
        <dbReference type="Pfam" id="PF06744"/>
    </source>
</evidence>
<feature type="transmembrane region" description="Helical" evidence="1">
    <location>
        <begin position="437"/>
        <end position="459"/>
    </location>
</feature>
<dbReference type="Pfam" id="PF06761">
    <property type="entry name" value="IcmF-related"/>
    <property type="match status" value="1"/>
</dbReference>
<keyword evidence="6" id="KW-1185">Reference proteome</keyword>
<feature type="transmembrane region" description="Helical" evidence="1">
    <location>
        <begin position="7"/>
        <end position="30"/>
    </location>
</feature>
<dbReference type="InterPro" id="IPR009612">
    <property type="entry name" value="IcmF-rel"/>
</dbReference>
<feature type="domain" description="Type VI secretion system IcmF C-terminal" evidence="2">
    <location>
        <begin position="1049"/>
        <end position="1149"/>
    </location>
</feature>
<dbReference type="AlphaFoldDB" id="A0A1X7M5T2"/>
<dbReference type="PANTHER" id="PTHR36153">
    <property type="entry name" value="INNER MEMBRANE PROTEIN-RELATED"/>
    <property type="match status" value="1"/>
</dbReference>
<dbReference type="PANTHER" id="PTHR36153:SF1">
    <property type="entry name" value="TYPE VI SECRETION SYSTEM COMPONENT TSSM1"/>
    <property type="match status" value="1"/>
</dbReference>
<feature type="transmembrane region" description="Helical" evidence="1">
    <location>
        <begin position="36"/>
        <end position="58"/>
    </location>
</feature>
<organism evidence="5 6">
    <name type="scientific">Paraburkholderia susongensis</name>
    <dbReference type="NCBI Taxonomy" id="1515439"/>
    <lineage>
        <taxon>Bacteria</taxon>
        <taxon>Pseudomonadati</taxon>
        <taxon>Pseudomonadota</taxon>
        <taxon>Betaproteobacteria</taxon>
        <taxon>Burkholderiales</taxon>
        <taxon>Burkholderiaceae</taxon>
        <taxon>Paraburkholderia</taxon>
    </lineage>
</organism>
<keyword evidence="1" id="KW-0812">Transmembrane</keyword>
<keyword evidence="1" id="KW-1133">Transmembrane helix</keyword>
<keyword evidence="1" id="KW-0472">Membrane</keyword>
<dbReference type="STRING" id="1515439.SAMN06265784_11971"/>
<feature type="domain" description="IcmF-related" evidence="3">
    <location>
        <begin position="496"/>
        <end position="800"/>
    </location>
</feature>
<gene>
    <name evidence="5" type="ORF">SAMN06265784_11971</name>
</gene>
<dbReference type="InterPro" id="IPR017731">
    <property type="entry name" value="TssM1-like"/>
</dbReference>
<accession>A0A1X7M5T2</accession>